<dbReference type="EMBL" id="AP025739">
    <property type="protein sequence ID" value="BDI33297.1"/>
    <property type="molecule type" value="Genomic_DNA"/>
</dbReference>
<protein>
    <submittedName>
        <fullName evidence="1">Uncharacterized protein</fullName>
    </submittedName>
</protein>
<dbReference type="AlphaFoldDB" id="A0A402CNM6"/>
<dbReference type="KEGG" id="ccot:CCAX7_53480"/>
<reference evidence="1 2" key="1">
    <citation type="journal article" date="2019" name="Int. J. Syst. Evol. Microbiol.">
        <title>Capsulimonas corticalis gen. nov., sp. nov., an aerobic capsulated bacterium, of a novel bacterial order, Capsulimonadales ord. nov., of the class Armatimonadia of the phylum Armatimonadetes.</title>
        <authorList>
            <person name="Li J."/>
            <person name="Kudo C."/>
            <person name="Tonouchi A."/>
        </authorList>
    </citation>
    <scope>NUCLEOTIDE SEQUENCE [LARGE SCALE GENOMIC DNA]</scope>
    <source>
        <strain evidence="1 2">AX-7</strain>
    </source>
</reference>
<keyword evidence="2" id="KW-1185">Reference proteome</keyword>
<dbReference type="RefSeq" id="WP_125205755.1">
    <property type="nucleotide sequence ID" value="NZ_AP025739.1"/>
</dbReference>
<gene>
    <name evidence="1" type="ORF">CCAX7_53480</name>
</gene>
<proteinExistence type="predicted"/>
<sequence length="239" mass="24376">MLSRPLLRMPALLAALAVFGSAPVWGAPNGLTQIPIAKVFGDGVASISLARVAQSSQATTYTTQYGIANLFEVGLDYQASPPGQETVLSNFKYLIAHRPGRLPDIALGMTNVATGQQAVPYAVATTQPGATGLSLGLIRPSGGHAYDGMAGVSYNITPTVELVADDIGGRDNYATFGVIANVTKTISLNVAYSQPCSSDGGANLKGYIVNLAYTFHLKGGGGAASTQNKNPAAGTGGAS</sequence>
<evidence type="ECO:0000313" key="2">
    <source>
        <dbReference type="Proteomes" id="UP000287394"/>
    </source>
</evidence>
<accession>A0A402CNM6</accession>
<organism evidence="1 2">
    <name type="scientific">Capsulimonas corticalis</name>
    <dbReference type="NCBI Taxonomy" id="2219043"/>
    <lineage>
        <taxon>Bacteria</taxon>
        <taxon>Bacillati</taxon>
        <taxon>Armatimonadota</taxon>
        <taxon>Armatimonadia</taxon>
        <taxon>Capsulimonadales</taxon>
        <taxon>Capsulimonadaceae</taxon>
        <taxon>Capsulimonas</taxon>
    </lineage>
</organism>
<evidence type="ECO:0000313" key="1">
    <source>
        <dbReference type="EMBL" id="BDI33297.1"/>
    </source>
</evidence>
<name>A0A402CNM6_9BACT</name>
<dbReference type="Proteomes" id="UP000287394">
    <property type="component" value="Chromosome"/>
</dbReference>